<dbReference type="Proteomes" id="UP001141327">
    <property type="component" value="Unassembled WGS sequence"/>
</dbReference>
<gene>
    <name evidence="1" type="ORF">PAPYR_8956</name>
</gene>
<protein>
    <submittedName>
        <fullName evidence="1">Uncharacterized protein</fullName>
    </submittedName>
</protein>
<evidence type="ECO:0000313" key="1">
    <source>
        <dbReference type="EMBL" id="KAJ4455991.1"/>
    </source>
</evidence>
<proteinExistence type="predicted"/>
<sequence>MNSRTNDTYMSGRNGSKVHIPVYTLGDSLFWFPFRGDRVQENLKKGTFPSEMEPEDPSTPDGLPLGQLPREMLLVLIDAAPFPLQAYCQLIGLTHGIRTAIPGAHLGLCLSRTPYPSTTPATASGGSAVRTYTAWRPACLPMPWRLLWAHARTWSD</sequence>
<dbReference type="EMBL" id="JAPMOS010000086">
    <property type="protein sequence ID" value="KAJ4455991.1"/>
    <property type="molecule type" value="Genomic_DNA"/>
</dbReference>
<evidence type="ECO:0000313" key="2">
    <source>
        <dbReference type="Proteomes" id="UP001141327"/>
    </source>
</evidence>
<keyword evidence="2" id="KW-1185">Reference proteome</keyword>
<reference evidence="1" key="1">
    <citation type="journal article" date="2022" name="bioRxiv">
        <title>Genomics of Preaxostyla Flagellates Illuminates Evolutionary Transitions and the Path Towards Mitochondrial Loss.</title>
        <authorList>
            <person name="Novak L.V.F."/>
            <person name="Treitli S.C."/>
            <person name="Pyrih J."/>
            <person name="Halakuc P."/>
            <person name="Pipaliya S.V."/>
            <person name="Vacek V."/>
            <person name="Brzon O."/>
            <person name="Soukal P."/>
            <person name="Eme L."/>
            <person name="Dacks J.B."/>
            <person name="Karnkowska A."/>
            <person name="Elias M."/>
            <person name="Hampl V."/>
        </authorList>
    </citation>
    <scope>NUCLEOTIDE SEQUENCE</scope>
    <source>
        <strain evidence="1">RCP-MX</strain>
    </source>
</reference>
<accession>A0ABQ8UC39</accession>
<comment type="caution">
    <text evidence="1">The sequence shown here is derived from an EMBL/GenBank/DDBJ whole genome shotgun (WGS) entry which is preliminary data.</text>
</comment>
<organism evidence="1 2">
    <name type="scientific">Paratrimastix pyriformis</name>
    <dbReference type="NCBI Taxonomy" id="342808"/>
    <lineage>
        <taxon>Eukaryota</taxon>
        <taxon>Metamonada</taxon>
        <taxon>Preaxostyla</taxon>
        <taxon>Paratrimastigidae</taxon>
        <taxon>Paratrimastix</taxon>
    </lineage>
</organism>
<name>A0ABQ8UC39_9EUKA</name>